<feature type="domain" description="GINS subunit" evidence="10">
    <location>
        <begin position="1"/>
        <end position="75"/>
    </location>
</feature>
<keyword evidence="6" id="KW-0159">Chromosome partition</keyword>
<reference evidence="12" key="1">
    <citation type="submission" date="2005-09" db="EMBL/GenBank/DDBJ databases">
        <title>Annotation of the Aspergillus terreus NIH2624 genome.</title>
        <authorList>
            <person name="Birren B.W."/>
            <person name="Lander E.S."/>
            <person name="Galagan J.E."/>
            <person name="Nusbaum C."/>
            <person name="Devon K."/>
            <person name="Henn M."/>
            <person name="Ma L.-J."/>
            <person name="Jaffe D.B."/>
            <person name="Butler J."/>
            <person name="Alvarez P."/>
            <person name="Gnerre S."/>
            <person name="Grabherr M."/>
            <person name="Kleber M."/>
            <person name="Mauceli E.W."/>
            <person name="Brockman W."/>
            <person name="Rounsley S."/>
            <person name="Young S.K."/>
            <person name="LaButti K."/>
            <person name="Pushparaj V."/>
            <person name="DeCaprio D."/>
            <person name="Crawford M."/>
            <person name="Koehrsen M."/>
            <person name="Engels R."/>
            <person name="Montgomery P."/>
            <person name="Pearson M."/>
            <person name="Howarth C."/>
            <person name="Larson L."/>
            <person name="Luoma S."/>
            <person name="White J."/>
            <person name="Alvarado L."/>
            <person name="Kodira C.D."/>
            <person name="Zeng Q."/>
            <person name="Oleary S."/>
            <person name="Yandava C."/>
            <person name="Denning D.W."/>
            <person name="Nierman W.C."/>
            <person name="Milne T."/>
            <person name="Madden K."/>
        </authorList>
    </citation>
    <scope>NUCLEOTIDE SEQUENCE [LARGE SCALE GENOMIC DNA]</scope>
    <source>
        <strain evidence="12">NIH 2624 / FGSC A1156</strain>
    </source>
</reference>
<comment type="similarity">
    <text evidence="2">Belongs to the GINS2/PSF2 family.</text>
</comment>
<evidence type="ECO:0000256" key="7">
    <source>
        <dbReference type="ARBA" id="ARBA00023242"/>
    </source>
</evidence>
<dbReference type="InterPro" id="IPR021151">
    <property type="entry name" value="GINS_A"/>
</dbReference>
<sequence length="107" mass="11278">MLLDAASDDLVEPDQVRRLLKELREVRTAKIRAGVDVLDAAATGGGGVALTGVGAMELGEGRGFIAGVVDGLRKIGASKEQARREQMAEEIANGGYDGTQDDDDMEF</sequence>
<dbReference type="Gene3D" id="1.20.58.1020">
    <property type="match status" value="1"/>
</dbReference>
<dbReference type="PANTHER" id="PTHR12772">
    <property type="entry name" value="DNA REPLICATION COMPLEX GINS PROTEIN PSF2"/>
    <property type="match status" value="1"/>
</dbReference>
<evidence type="ECO:0000256" key="8">
    <source>
        <dbReference type="ARBA" id="ARBA00025163"/>
    </source>
</evidence>
<feature type="region of interest" description="Disordered" evidence="9">
    <location>
        <begin position="84"/>
        <end position="107"/>
    </location>
</feature>
<dbReference type="eggNOG" id="KOG4071">
    <property type="taxonomic scope" value="Eukaryota"/>
</dbReference>
<dbReference type="FunFam" id="1.20.58.1020:FF:000001">
    <property type="entry name" value="DNA replication complex GINS protein PSF2"/>
    <property type="match status" value="1"/>
</dbReference>
<dbReference type="GO" id="GO:0000727">
    <property type="term" value="P:double-strand break repair via break-induced replication"/>
    <property type="evidence" value="ECO:0007669"/>
    <property type="project" value="TreeGrafter"/>
</dbReference>
<dbReference type="AlphaFoldDB" id="Q0CXW4"/>
<dbReference type="VEuPathDB" id="FungiDB:ATEG_01470"/>
<evidence type="ECO:0000259" key="10">
    <source>
        <dbReference type="Pfam" id="PF05916"/>
    </source>
</evidence>
<dbReference type="InterPro" id="IPR036224">
    <property type="entry name" value="GINS_bundle-like_dom_sf"/>
</dbReference>
<evidence type="ECO:0000256" key="4">
    <source>
        <dbReference type="ARBA" id="ARBA00015139"/>
    </source>
</evidence>
<dbReference type="GO" id="GO:0007059">
    <property type="term" value="P:chromosome segregation"/>
    <property type="evidence" value="ECO:0007669"/>
    <property type="project" value="UniProtKB-KW"/>
</dbReference>
<dbReference type="OrthoDB" id="1938138at2759"/>
<comment type="subcellular location">
    <subcellularLocation>
        <location evidence="1">Nucleus</location>
    </subcellularLocation>
</comment>
<evidence type="ECO:0000256" key="9">
    <source>
        <dbReference type="SAM" id="MobiDB-lite"/>
    </source>
</evidence>
<evidence type="ECO:0000313" key="12">
    <source>
        <dbReference type="Proteomes" id="UP000007963"/>
    </source>
</evidence>
<dbReference type="HOGENOM" id="CLU_177141_0_0_1"/>
<evidence type="ECO:0000313" key="11">
    <source>
        <dbReference type="EMBL" id="EAU38227.1"/>
    </source>
</evidence>
<keyword evidence="5" id="KW-0235">DNA replication</keyword>
<accession>Q0CXW4</accession>
<organism evidence="11 12">
    <name type="scientific">Aspergillus terreus (strain NIH 2624 / FGSC A1156)</name>
    <dbReference type="NCBI Taxonomy" id="341663"/>
    <lineage>
        <taxon>Eukaryota</taxon>
        <taxon>Fungi</taxon>
        <taxon>Dikarya</taxon>
        <taxon>Ascomycota</taxon>
        <taxon>Pezizomycotina</taxon>
        <taxon>Eurotiomycetes</taxon>
        <taxon>Eurotiomycetidae</taxon>
        <taxon>Eurotiales</taxon>
        <taxon>Aspergillaceae</taxon>
        <taxon>Aspergillus</taxon>
        <taxon>Aspergillus subgen. Circumdati</taxon>
    </lineage>
</organism>
<dbReference type="Pfam" id="PF05916">
    <property type="entry name" value="Sld5"/>
    <property type="match status" value="1"/>
</dbReference>
<evidence type="ECO:0000256" key="2">
    <source>
        <dbReference type="ARBA" id="ARBA00010565"/>
    </source>
</evidence>
<protein>
    <recommendedName>
        <fullName evidence="4">DNA replication complex GINS protein PSF2</fullName>
    </recommendedName>
    <alternativeName>
        <fullName evidence="3">DNA replication complex GINS protein psf2</fullName>
    </alternativeName>
</protein>
<dbReference type="Proteomes" id="UP000007963">
    <property type="component" value="Unassembled WGS sequence"/>
</dbReference>
<dbReference type="PANTHER" id="PTHR12772:SF0">
    <property type="entry name" value="DNA REPLICATION COMPLEX GINS PROTEIN PSF2"/>
    <property type="match status" value="1"/>
</dbReference>
<dbReference type="InterPro" id="IPR007257">
    <property type="entry name" value="GINS_Psf2"/>
</dbReference>
<evidence type="ECO:0000256" key="6">
    <source>
        <dbReference type="ARBA" id="ARBA00022829"/>
    </source>
</evidence>
<dbReference type="CDD" id="cd11712">
    <property type="entry name" value="GINS_A_psf2"/>
    <property type="match status" value="1"/>
</dbReference>
<dbReference type="EMBL" id="CH476595">
    <property type="protein sequence ID" value="EAU38227.1"/>
    <property type="molecule type" value="Genomic_DNA"/>
</dbReference>
<proteinExistence type="inferred from homology"/>
<name>Q0CXW4_ASPTN</name>
<dbReference type="GeneID" id="4315552"/>
<dbReference type="STRING" id="341663.Q0CXW4"/>
<dbReference type="GO" id="GO:0006260">
    <property type="term" value="P:DNA replication"/>
    <property type="evidence" value="ECO:0007669"/>
    <property type="project" value="UniProtKB-KW"/>
</dbReference>
<dbReference type="RefSeq" id="XP_001208835.1">
    <property type="nucleotide sequence ID" value="XM_001208835.1"/>
</dbReference>
<comment type="function">
    <text evidence="8">The GINS complex plays an essential role in the initiation of DNA replication. Has a role in chromosome segregation.</text>
</comment>
<evidence type="ECO:0000256" key="1">
    <source>
        <dbReference type="ARBA" id="ARBA00004123"/>
    </source>
</evidence>
<keyword evidence="7" id="KW-0539">Nucleus</keyword>
<evidence type="ECO:0000256" key="5">
    <source>
        <dbReference type="ARBA" id="ARBA00022705"/>
    </source>
</evidence>
<evidence type="ECO:0000256" key="3">
    <source>
        <dbReference type="ARBA" id="ARBA00013969"/>
    </source>
</evidence>
<gene>
    <name evidence="11" type="ORF">ATEG_01470</name>
</gene>
<dbReference type="GO" id="GO:0000811">
    <property type="term" value="C:GINS complex"/>
    <property type="evidence" value="ECO:0007669"/>
    <property type="project" value="TreeGrafter"/>
</dbReference>
<dbReference type="SUPFAM" id="SSF158573">
    <property type="entry name" value="GINS helical bundle-like"/>
    <property type="match status" value="1"/>
</dbReference>